<evidence type="ECO:0000256" key="5">
    <source>
        <dbReference type="ARBA" id="ARBA00022839"/>
    </source>
</evidence>
<dbReference type="CDD" id="cd06127">
    <property type="entry name" value="DEDDh"/>
    <property type="match status" value="1"/>
</dbReference>
<feature type="domain" description="Exonuclease" evidence="8">
    <location>
        <begin position="130"/>
        <end position="309"/>
    </location>
</feature>
<comment type="caution">
    <text evidence="9">The sequence shown here is derived from an EMBL/GenBank/DDBJ whole genome shotgun (WGS) entry which is preliminary data.</text>
</comment>
<dbReference type="PANTHER" id="PTHR13058:SF19">
    <property type="entry name" value="LD40940P"/>
    <property type="match status" value="1"/>
</dbReference>
<dbReference type="OrthoDB" id="10250935at2759"/>
<gene>
    <name evidence="9" type="ORF">FNV43_RR05020</name>
</gene>
<dbReference type="GO" id="GO:0006308">
    <property type="term" value="P:DNA catabolic process"/>
    <property type="evidence" value="ECO:0007669"/>
    <property type="project" value="TreeGrafter"/>
</dbReference>
<keyword evidence="6" id="KW-0460">Magnesium</keyword>
<keyword evidence="3" id="KW-0479">Metal-binding</keyword>
<dbReference type="GO" id="GO:0008296">
    <property type="term" value="F:3'-5'-DNA exonuclease activity"/>
    <property type="evidence" value="ECO:0007669"/>
    <property type="project" value="TreeGrafter"/>
</dbReference>
<dbReference type="GO" id="GO:0046872">
    <property type="term" value="F:metal ion binding"/>
    <property type="evidence" value="ECO:0007669"/>
    <property type="project" value="UniProtKB-KW"/>
</dbReference>
<dbReference type="InterPro" id="IPR013520">
    <property type="entry name" value="Ribonucl_H"/>
</dbReference>
<proteinExistence type="inferred from homology"/>
<evidence type="ECO:0000256" key="4">
    <source>
        <dbReference type="ARBA" id="ARBA00022801"/>
    </source>
</evidence>
<evidence type="ECO:0000259" key="8">
    <source>
        <dbReference type="SMART" id="SM00479"/>
    </source>
</evidence>
<keyword evidence="2" id="KW-0540">Nuclease</keyword>
<dbReference type="FunFam" id="3.30.420.10:FF:000081">
    <property type="entry name" value="Exonuclease DPD1 chloroplastic/mitochondrial"/>
    <property type="match status" value="1"/>
</dbReference>
<reference evidence="9" key="1">
    <citation type="submission" date="2020-03" db="EMBL/GenBank/DDBJ databases">
        <title>A high-quality chromosome-level genome assembly of a woody plant with both climbing and erect habits, Rhamnella rubrinervis.</title>
        <authorList>
            <person name="Lu Z."/>
            <person name="Yang Y."/>
            <person name="Zhu X."/>
            <person name="Sun Y."/>
        </authorList>
    </citation>
    <scope>NUCLEOTIDE SEQUENCE</scope>
    <source>
        <strain evidence="9">BYM</strain>
        <tissue evidence="9">Leaf</tissue>
    </source>
</reference>
<dbReference type="InterPro" id="IPR036397">
    <property type="entry name" value="RNaseH_sf"/>
</dbReference>
<sequence length="334" mass="37941">MRTATMCFSILQGPRCRIHTLVNFWSGNFHNRTRTYSTSSNLHGSIINGLEGGRSKKWTRRTVTTKTEERNKAIRSSKTSSIRHEILDGTVATSATLNINETEISQFQKIQYSDIKKTITENKNLSSLVTTLVFDFETTGFSREKDRIIEFALQDLKGGENSTFQTLVNPECYVPNQQIHGITTNMVNRSEVPRMKDLLPILLQYINSRVKPGGYVLWVAHNARNFDVPFLFNEFARCSIDIPSNWLFLDTLPLARELMKSEGSKLSKTSLQALREHYGIPLIGSAHRAMSDVMSLSLIFQLLTYDLKLTPHSLLLDRSFTASDIANQKKKSSR</sequence>
<dbReference type="SMART" id="SM00479">
    <property type="entry name" value="EXOIII"/>
    <property type="match status" value="1"/>
</dbReference>
<dbReference type="InterPro" id="IPR012337">
    <property type="entry name" value="RNaseH-like_sf"/>
</dbReference>
<comment type="similarity">
    <text evidence="7">Belongs to the exonuclease superfamily. TREX family.</text>
</comment>
<dbReference type="EMBL" id="VOIH02000002">
    <property type="protein sequence ID" value="KAF3454572.1"/>
    <property type="molecule type" value="Genomic_DNA"/>
</dbReference>
<evidence type="ECO:0000256" key="2">
    <source>
        <dbReference type="ARBA" id="ARBA00022722"/>
    </source>
</evidence>
<dbReference type="SUPFAM" id="SSF53098">
    <property type="entry name" value="Ribonuclease H-like"/>
    <property type="match status" value="1"/>
</dbReference>
<dbReference type="GO" id="GO:0005737">
    <property type="term" value="C:cytoplasm"/>
    <property type="evidence" value="ECO:0007669"/>
    <property type="project" value="TreeGrafter"/>
</dbReference>
<evidence type="ECO:0000313" key="10">
    <source>
        <dbReference type="Proteomes" id="UP000796880"/>
    </source>
</evidence>
<dbReference type="Proteomes" id="UP000796880">
    <property type="component" value="Unassembled WGS sequence"/>
</dbReference>
<keyword evidence="5" id="KW-0269">Exonuclease</keyword>
<dbReference type="GO" id="GO:0003676">
    <property type="term" value="F:nucleic acid binding"/>
    <property type="evidence" value="ECO:0007669"/>
    <property type="project" value="InterPro"/>
</dbReference>
<organism evidence="9 10">
    <name type="scientific">Rhamnella rubrinervis</name>
    <dbReference type="NCBI Taxonomy" id="2594499"/>
    <lineage>
        <taxon>Eukaryota</taxon>
        <taxon>Viridiplantae</taxon>
        <taxon>Streptophyta</taxon>
        <taxon>Embryophyta</taxon>
        <taxon>Tracheophyta</taxon>
        <taxon>Spermatophyta</taxon>
        <taxon>Magnoliopsida</taxon>
        <taxon>eudicotyledons</taxon>
        <taxon>Gunneridae</taxon>
        <taxon>Pentapetalae</taxon>
        <taxon>rosids</taxon>
        <taxon>fabids</taxon>
        <taxon>Rosales</taxon>
        <taxon>Rhamnaceae</taxon>
        <taxon>rhamnoid group</taxon>
        <taxon>Rhamneae</taxon>
        <taxon>Rhamnella</taxon>
    </lineage>
</organism>
<name>A0A8K0HKU9_9ROSA</name>
<dbReference type="InterPro" id="IPR040393">
    <property type="entry name" value="TREX1/2"/>
</dbReference>
<evidence type="ECO:0000313" key="9">
    <source>
        <dbReference type="EMBL" id="KAF3454572.1"/>
    </source>
</evidence>
<evidence type="ECO:0000256" key="6">
    <source>
        <dbReference type="ARBA" id="ARBA00022842"/>
    </source>
</evidence>
<dbReference type="Gene3D" id="3.30.420.10">
    <property type="entry name" value="Ribonuclease H-like superfamily/Ribonuclease H"/>
    <property type="match status" value="1"/>
</dbReference>
<protein>
    <recommendedName>
        <fullName evidence="8">Exonuclease domain-containing protein</fullName>
    </recommendedName>
</protein>
<keyword evidence="10" id="KW-1185">Reference proteome</keyword>
<evidence type="ECO:0000256" key="3">
    <source>
        <dbReference type="ARBA" id="ARBA00022723"/>
    </source>
</evidence>
<keyword evidence="4" id="KW-0378">Hydrolase</keyword>
<evidence type="ECO:0000256" key="1">
    <source>
        <dbReference type="ARBA" id="ARBA00001946"/>
    </source>
</evidence>
<dbReference type="PANTHER" id="PTHR13058">
    <property type="entry name" value="THREE PRIME REPAIR EXONUCLEASE 1, 2"/>
    <property type="match status" value="1"/>
</dbReference>
<dbReference type="AlphaFoldDB" id="A0A8K0HKU9"/>
<evidence type="ECO:0000256" key="7">
    <source>
        <dbReference type="ARBA" id="ARBA00025769"/>
    </source>
</evidence>
<dbReference type="Pfam" id="PF00929">
    <property type="entry name" value="RNase_T"/>
    <property type="match status" value="1"/>
</dbReference>
<accession>A0A8K0HKU9</accession>
<comment type="cofactor">
    <cofactor evidence="1">
        <name>Mg(2+)</name>
        <dbReference type="ChEBI" id="CHEBI:18420"/>
    </cofactor>
</comment>